<feature type="domain" description="SH3" evidence="5">
    <location>
        <begin position="453"/>
        <end position="514"/>
    </location>
</feature>
<sequence>MPISHRHLHQHRRRDILDDIDDIVHGKNPFDDGDNDDDNGDGKKEHENGDKNSDSKGQSLPTEASKPSPKPDAQSKETPKDTPTPAKETPKETPKNTPSQQQKTPPAQKTSSAEPTAIHSPQQTQSESQTVLAKATGSPTQAVDGNRAHSGAASPTIDAASASSTPSSVSAASSGTSAGAKAGIAIGVLGGVFVIGLLVFFLVSRRRKQAQAEQLMDDNEKVQPAPPPPVQPRAITPVIAISPPVSPPLSPAMSPEPIDDMPVRSNPNAPRISLRPVTQFLPNWSLEKQAAAAAAGGAVGVAVTGDAADRPNTSQSDHPANPFGQQAERVPSPIHEDASAHASYTPSEMSVSDSASIPEIPHAGEAVAATAVAASAIAAGAAGAVAGASTLARKQSMRNRNPNNVDLTVNTLDTVPPSPAGTEFSVSTPATGPAPVPQASQSAAAIAAAGGPANSTVHRVQLDFKPTLDDEVELKAGDLIRLLHEYDDGWALVIRMDRSQQGVAPRTCLSTRPVKPRPPQGPPPGHPAGPPRGANSPTGQRPMTPQSQRPMTPQGKFPPNGAPRMVAGPGSRPASPAGPMMNRNGAGRPQSPMGRPMSPGPKHQGPPTSRPQSPSVMNQQQQSSPTGSSPLNPNSNPTSPTGPPAGPAASPIERKPVPGQAY</sequence>
<keyword evidence="4" id="KW-0812">Transmembrane</keyword>
<feature type="compositionally biased region" description="Polar residues" evidence="3">
    <location>
        <begin position="99"/>
        <end position="143"/>
    </location>
</feature>
<feature type="compositionally biased region" description="Basic residues" evidence="3">
    <location>
        <begin position="1"/>
        <end position="14"/>
    </location>
</feature>
<feature type="compositionally biased region" description="Basic and acidic residues" evidence="3">
    <location>
        <begin position="40"/>
        <end position="54"/>
    </location>
</feature>
<feature type="transmembrane region" description="Helical" evidence="4">
    <location>
        <begin position="182"/>
        <end position="203"/>
    </location>
</feature>
<feature type="region of interest" description="Disordered" evidence="3">
    <location>
        <begin position="500"/>
        <end position="662"/>
    </location>
</feature>
<evidence type="ECO:0000256" key="2">
    <source>
        <dbReference type="PROSITE-ProRule" id="PRU00192"/>
    </source>
</evidence>
<dbReference type="Proteomes" id="UP000005426">
    <property type="component" value="Unassembled WGS sequence"/>
</dbReference>
<keyword evidence="4" id="KW-1133">Transmembrane helix</keyword>
<feature type="compositionally biased region" description="Low complexity" evidence="3">
    <location>
        <begin position="437"/>
        <end position="447"/>
    </location>
</feature>
<evidence type="ECO:0000256" key="1">
    <source>
        <dbReference type="ARBA" id="ARBA00022443"/>
    </source>
</evidence>
<feature type="compositionally biased region" description="Pro residues" evidence="3">
    <location>
        <begin position="516"/>
        <end position="530"/>
    </location>
</feature>
<accession>G9P1Z8</accession>
<evidence type="ECO:0000313" key="6">
    <source>
        <dbReference type="EMBL" id="EHK43424.1"/>
    </source>
</evidence>
<dbReference type="SMART" id="SM00326">
    <property type="entry name" value="SH3"/>
    <property type="match status" value="1"/>
</dbReference>
<keyword evidence="1 2" id="KW-0728">SH3 domain</keyword>
<feature type="compositionally biased region" description="Low complexity" evidence="3">
    <location>
        <begin position="151"/>
        <end position="175"/>
    </location>
</feature>
<dbReference type="OrthoDB" id="5340910at2759"/>
<feature type="region of interest" description="Disordered" evidence="3">
    <location>
        <begin position="416"/>
        <end position="447"/>
    </location>
</feature>
<reference evidence="6 7" key="1">
    <citation type="journal article" date="2011" name="Genome Biol.">
        <title>Comparative genome sequence analysis underscores mycoparasitism as the ancestral life style of Trichoderma.</title>
        <authorList>
            <person name="Kubicek C.P."/>
            <person name="Herrera-Estrella A."/>
            <person name="Seidl-Seiboth V."/>
            <person name="Martinez D.A."/>
            <person name="Druzhinina I.S."/>
            <person name="Thon M."/>
            <person name="Zeilinger S."/>
            <person name="Casas-Flores S."/>
            <person name="Horwitz B.A."/>
            <person name="Mukherjee P.K."/>
            <person name="Mukherjee M."/>
            <person name="Kredics L."/>
            <person name="Alcaraz L.D."/>
            <person name="Aerts A."/>
            <person name="Antal Z."/>
            <person name="Atanasova L."/>
            <person name="Cervantes-Badillo M.G."/>
            <person name="Challacombe J."/>
            <person name="Chertkov O."/>
            <person name="McCluskey K."/>
            <person name="Coulpier F."/>
            <person name="Deshpande N."/>
            <person name="von Doehren H."/>
            <person name="Ebbole D.J."/>
            <person name="Esquivel-Naranjo E.U."/>
            <person name="Fekete E."/>
            <person name="Flipphi M."/>
            <person name="Glaser F."/>
            <person name="Gomez-Rodriguez E.Y."/>
            <person name="Gruber S."/>
            <person name="Han C."/>
            <person name="Henrissat B."/>
            <person name="Hermosa R."/>
            <person name="Hernandez-Onate M."/>
            <person name="Karaffa L."/>
            <person name="Kosti I."/>
            <person name="Le Crom S."/>
            <person name="Lindquist E."/>
            <person name="Lucas S."/>
            <person name="Luebeck M."/>
            <person name="Luebeck P.S."/>
            <person name="Margeot A."/>
            <person name="Metz B."/>
            <person name="Misra M."/>
            <person name="Nevalainen H."/>
            <person name="Omann M."/>
            <person name="Packer N."/>
            <person name="Perrone G."/>
            <person name="Uresti-Rivera E.E."/>
            <person name="Salamov A."/>
            <person name="Schmoll M."/>
            <person name="Seiboth B."/>
            <person name="Shapiro H."/>
            <person name="Sukno S."/>
            <person name="Tamayo-Ramos J.A."/>
            <person name="Tisch D."/>
            <person name="Wiest A."/>
            <person name="Wilkinson H.H."/>
            <person name="Zhang M."/>
            <person name="Coutinho P.M."/>
            <person name="Kenerley C.M."/>
            <person name="Monte E."/>
            <person name="Baker S.E."/>
            <person name="Grigoriev I.V."/>
        </authorList>
    </citation>
    <scope>NUCLEOTIDE SEQUENCE [LARGE SCALE GENOMIC DNA]</scope>
    <source>
        <strain evidence="7">ATCC 20476 / IMI 206040</strain>
    </source>
</reference>
<evidence type="ECO:0000313" key="7">
    <source>
        <dbReference type="Proteomes" id="UP000005426"/>
    </source>
</evidence>
<dbReference type="InterPro" id="IPR036028">
    <property type="entry name" value="SH3-like_dom_sf"/>
</dbReference>
<dbReference type="eggNOG" id="ENOG502SCEN">
    <property type="taxonomic scope" value="Eukaryota"/>
</dbReference>
<dbReference type="Pfam" id="PF14604">
    <property type="entry name" value="SH3_9"/>
    <property type="match status" value="1"/>
</dbReference>
<protein>
    <recommendedName>
        <fullName evidence="5">SH3 domain-containing protein</fullName>
    </recommendedName>
</protein>
<dbReference type="STRING" id="452589.G9P1Z8"/>
<feature type="region of interest" description="Disordered" evidence="3">
    <location>
        <begin position="1"/>
        <end position="175"/>
    </location>
</feature>
<keyword evidence="4" id="KW-0472">Membrane</keyword>
<feature type="region of interest" description="Disordered" evidence="3">
    <location>
        <begin position="305"/>
        <end position="355"/>
    </location>
</feature>
<dbReference type="CDD" id="cd12087">
    <property type="entry name" value="TM_EGFR-like"/>
    <property type="match status" value="1"/>
</dbReference>
<dbReference type="EMBL" id="ABDG02000026">
    <property type="protein sequence ID" value="EHK43424.1"/>
    <property type="molecule type" value="Genomic_DNA"/>
</dbReference>
<evidence type="ECO:0000259" key="5">
    <source>
        <dbReference type="PROSITE" id="PS50002"/>
    </source>
</evidence>
<evidence type="ECO:0000256" key="3">
    <source>
        <dbReference type="SAM" id="MobiDB-lite"/>
    </source>
</evidence>
<feature type="compositionally biased region" description="Low complexity" evidence="3">
    <location>
        <begin position="567"/>
        <end position="579"/>
    </location>
</feature>
<feature type="compositionally biased region" description="Polar residues" evidence="3">
    <location>
        <begin position="535"/>
        <end position="551"/>
    </location>
</feature>
<dbReference type="SUPFAM" id="SSF50044">
    <property type="entry name" value="SH3-domain"/>
    <property type="match status" value="1"/>
</dbReference>
<feature type="compositionally biased region" description="Polar residues" evidence="3">
    <location>
        <begin position="606"/>
        <end position="618"/>
    </location>
</feature>
<dbReference type="PROSITE" id="PS50002">
    <property type="entry name" value="SH3"/>
    <property type="match status" value="1"/>
</dbReference>
<evidence type="ECO:0000256" key="4">
    <source>
        <dbReference type="SAM" id="Phobius"/>
    </source>
</evidence>
<name>G9P1Z8_HYPAI</name>
<feature type="compositionally biased region" description="Low complexity" evidence="3">
    <location>
        <begin position="619"/>
        <end position="639"/>
    </location>
</feature>
<dbReference type="InterPro" id="IPR001452">
    <property type="entry name" value="SH3_domain"/>
</dbReference>
<dbReference type="OMA" id="PFNDPVN"/>
<dbReference type="HOGENOM" id="CLU_018830_0_1_1"/>
<feature type="compositionally biased region" description="Polar residues" evidence="3">
    <location>
        <begin position="342"/>
        <end position="355"/>
    </location>
</feature>
<dbReference type="Gene3D" id="2.30.30.40">
    <property type="entry name" value="SH3 Domains"/>
    <property type="match status" value="1"/>
</dbReference>
<gene>
    <name evidence="6" type="ORF">TRIATDRAFT_294460</name>
</gene>
<keyword evidence="7" id="KW-1185">Reference proteome</keyword>
<dbReference type="AlphaFoldDB" id="G9P1Z8"/>
<proteinExistence type="predicted"/>
<comment type="caution">
    <text evidence="6">The sequence shown here is derived from an EMBL/GenBank/DDBJ whole genome shotgun (WGS) entry which is preliminary data.</text>
</comment>
<organism evidence="6 7">
    <name type="scientific">Hypocrea atroviridis (strain ATCC 20476 / IMI 206040)</name>
    <name type="common">Trichoderma atroviride</name>
    <dbReference type="NCBI Taxonomy" id="452589"/>
    <lineage>
        <taxon>Eukaryota</taxon>
        <taxon>Fungi</taxon>
        <taxon>Dikarya</taxon>
        <taxon>Ascomycota</taxon>
        <taxon>Pezizomycotina</taxon>
        <taxon>Sordariomycetes</taxon>
        <taxon>Hypocreomycetidae</taxon>
        <taxon>Hypocreales</taxon>
        <taxon>Hypocreaceae</taxon>
        <taxon>Trichoderma</taxon>
    </lineage>
</organism>